<feature type="transmembrane region" description="Helical" evidence="7">
    <location>
        <begin position="194"/>
        <end position="212"/>
    </location>
</feature>
<dbReference type="Pfam" id="PF01914">
    <property type="entry name" value="MarC"/>
    <property type="match status" value="1"/>
</dbReference>
<dbReference type="NCBIfam" id="TIGR00427">
    <property type="entry name" value="NAAT family transporter"/>
    <property type="match status" value="1"/>
</dbReference>
<comment type="similarity">
    <text evidence="2">Belongs to the UPF0056 (MarC) family.</text>
</comment>
<feature type="transmembrane region" description="Helical" evidence="7">
    <location>
        <begin position="88"/>
        <end position="107"/>
    </location>
</feature>
<gene>
    <name evidence="8" type="ORF">UFOPK4010_00285</name>
</gene>
<dbReference type="EMBL" id="CAFBOU010000013">
    <property type="protein sequence ID" value="CAB4985973.1"/>
    <property type="molecule type" value="Genomic_DNA"/>
</dbReference>
<protein>
    <submittedName>
        <fullName evidence="8">Unannotated protein</fullName>
    </submittedName>
</protein>
<keyword evidence="6 7" id="KW-0472">Membrane</keyword>
<feature type="transmembrane region" description="Helical" evidence="7">
    <location>
        <begin position="162"/>
        <end position="187"/>
    </location>
</feature>
<evidence type="ECO:0000256" key="3">
    <source>
        <dbReference type="ARBA" id="ARBA00022475"/>
    </source>
</evidence>
<keyword evidence="3" id="KW-1003">Cell membrane</keyword>
<dbReference type="GO" id="GO:0005886">
    <property type="term" value="C:plasma membrane"/>
    <property type="evidence" value="ECO:0007669"/>
    <property type="project" value="UniProtKB-SubCell"/>
</dbReference>
<evidence type="ECO:0000256" key="7">
    <source>
        <dbReference type="SAM" id="Phobius"/>
    </source>
</evidence>
<keyword evidence="5 7" id="KW-1133">Transmembrane helix</keyword>
<evidence type="ECO:0000256" key="1">
    <source>
        <dbReference type="ARBA" id="ARBA00004651"/>
    </source>
</evidence>
<evidence type="ECO:0000256" key="2">
    <source>
        <dbReference type="ARBA" id="ARBA00009784"/>
    </source>
</evidence>
<organism evidence="8">
    <name type="scientific">freshwater metagenome</name>
    <dbReference type="NCBI Taxonomy" id="449393"/>
    <lineage>
        <taxon>unclassified sequences</taxon>
        <taxon>metagenomes</taxon>
        <taxon>ecological metagenomes</taxon>
    </lineage>
</organism>
<dbReference type="AlphaFoldDB" id="A0A6J7N5X2"/>
<evidence type="ECO:0000256" key="5">
    <source>
        <dbReference type="ARBA" id="ARBA00022989"/>
    </source>
</evidence>
<feature type="transmembrane region" description="Helical" evidence="7">
    <location>
        <begin position="63"/>
        <end position="82"/>
    </location>
</feature>
<feature type="transmembrane region" description="Helical" evidence="7">
    <location>
        <begin position="128"/>
        <end position="150"/>
    </location>
</feature>
<sequence>MGTSGITCGCKKGGKKMNTIEVSTLTFSIQAFVTLLVILDPPGATPIFLGLVADKSKKERVQLAWQAALVSLVVITFFSLFGRFLLDYMNVSIEALQAAGGLLLLYVSLELLTGRDMGGDDPKNKNIALVPLGTPLLAGPGAIVATMIFVQQIDTPAQSFGLIAAVVAVHIVIAISLMASTTILSIIKDAGVTLLARIAGLLLAAIAVQMLVDAIKAFTAQ</sequence>
<keyword evidence="4 7" id="KW-0812">Transmembrane</keyword>
<comment type="subcellular location">
    <subcellularLocation>
        <location evidence="1">Cell membrane</location>
        <topology evidence="1">Multi-pass membrane protein</topology>
    </subcellularLocation>
</comment>
<name>A0A6J7N5X2_9ZZZZ</name>
<dbReference type="PANTHER" id="PTHR33508:SF1">
    <property type="entry name" value="UPF0056 MEMBRANE PROTEIN YHCE"/>
    <property type="match status" value="1"/>
</dbReference>
<reference evidence="8" key="1">
    <citation type="submission" date="2020-05" db="EMBL/GenBank/DDBJ databases">
        <authorList>
            <person name="Chiriac C."/>
            <person name="Salcher M."/>
            <person name="Ghai R."/>
            <person name="Kavagutti S V."/>
        </authorList>
    </citation>
    <scope>NUCLEOTIDE SEQUENCE</scope>
</reference>
<proteinExistence type="inferred from homology"/>
<evidence type="ECO:0000256" key="4">
    <source>
        <dbReference type="ARBA" id="ARBA00022692"/>
    </source>
</evidence>
<dbReference type="InterPro" id="IPR002771">
    <property type="entry name" value="Multi_antbiot-R_MarC"/>
</dbReference>
<evidence type="ECO:0000256" key="6">
    <source>
        <dbReference type="ARBA" id="ARBA00023136"/>
    </source>
</evidence>
<evidence type="ECO:0000313" key="8">
    <source>
        <dbReference type="EMBL" id="CAB4985973.1"/>
    </source>
</evidence>
<dbReference type="PANTHER" id="PTHR33508">
    <property type="entry name" value="UPF0056 MEMBRANE PROTEIN YHCE"/>
    <property type="match status" value="1"/>
</dbReference>
<accession>A0A6J7N5X2</accession>
<feature type="transmembrane region" description="Helical" evidence="7">
    <location>
        <begin position="27"/>
        <end position="51"/>
    </location>
</feature>